<feature type="domain" description="SGNH hydrolase-type esterase" evidence="1">
    <location>
        <begin position="10"/>
        <end position="217"/>
    </location>
</feature>
<name>A0ABV1DX56_9FIRM</name>
<comment type="caution">
    <text evidence="2">The sequence shown here is derived from an EMBL/GenBank/DDBJ whole genome shotgun (WGS) entry which is preliminary data.</text>
</comment>
<dbReference type="InterPro" id="IPR013830">
    <property type="entry name" value="SGNH_hydro"/>
</dbReference>
<proteinExistence type="predicted"/>
<evidence type="ECO:0000259" key="1">
    <source>
        <dbReference type="Pfam" id="PF13472"/>
    </source>
</evidence>
<dbReference type="PANTHER" id="PTHR30383">
    <property type="entry name" value="THIOESTERASE 1/PROTEASE 1/LYSOPHOSPHOLIPASE L1"/>
    <property type="match status" value="1"/>
</dbReference>
<keyword evidence="3" id="KW-1185">Reference proteome</keyword>
<dbReference type="PANTHER" id="PTHR30383:SF5">
    <property type="entry name" value="SGNH HYDROLASE-TYPE ESTERASE DOMAIN-CONTAINING PROTEIN"/>
    <property type="match status" value="1"/>
</dbReference>
<dbReference type="SUPFAM" id="SSF52266">
    <property type="entry name" value="SGNH hydrolase"/>
    <property type="match status" value="1"/>
</dbReference>
<keyword evidence="2" id="KW-0378">Hydrolase</keyword>
<dbReference type="CDD" id="cd00229">
    <property type="entry name" value="SGNH_hydrolase"/>
    <property type="match status" value="1"/>
</dbReference>
<dbReference type="EMBL" id="JBBMFD010000002">
    <property type="protein sequence ID" value="MEQ2439627.1"/>
    <property type="molecule type" value="Genomic_DNA"/>
</dbReference>
<organism evidence="2 3">
    <name type="scientific">Solibaculum intestinale</name>
    <dbReference type="NCBI Taxonomy" id="3133165"/>
    <lineage>
        <taxon>Bacteria</taxon>
        <taxon>Bacillati</taxon>
        <taxon>Bacillota</taxon>
        <taxon>Clostridia</taxon>
        <taxon>Eubacteriales</taxon>
        <taxon>Oscillospiraceae</taxon>
        <taxon>Solibaculum</taxon>
    </lineage>
</organism>
<sequence>MNVVRRIQIYGDSIMKGILLDHKSSRYYPQPPTNLNAFKEEFALDILNKSKFGCTIGKGCQQLCRQLERGLDCDMVLLEYGGNDCDYDWDKVSAAPEADHQPHTPLKEFVATYRRMLTTLKDHAIQPILMSLPPIDAEKYLSWITRAGLNRENILKWLGDTQMIYRFQELYSHTIMMLAYETKSLFVDVRAAFLDKHNYKDLLCDDGIHPNEEGHQLIKQVFSQFADAYLNGRTQIVLG</sequence>
<evidence type="ECO:0000313" key="3">
    <source>
        <dbReference type="Proteomes" id="UP001489509"/>
    </source>
</evidence>
<reference evidence="2 3" key="1">
    <citation type="submission" date="2024-03" db="EMBL/GenBank/DDBJ databases">
        <title>Human intestinal bacterial collection.</title>
        <authorList>
            <person name="Pauvert C."/>
            <person name="Hitch T.C.A."/>
            <person name="Clavel T."/>
        </authorList>
    </citation>
    <scope>NUCLEOTIDE SEQUENCE [LARGE SCALE GENOMIC DNA]</scope>
    <source>
        <strain evidence="2 3">CLA-JM-H44</strain>
    </source>
</reference>
<dbReference type="Gene3D" id="3.40.50.1110">
    <property type="entry name" value="SGNH hydrolase"/>
    <property type="match status" value="1"/>
</dbReference>
<dbReference type="InterPro" id="IPR051532">
    <property type="entry name" value="Ester_Hydrolysis_Enzymes"/>
</dbReference>
<dbReference type="Proteomes" id="UP001489509">
    <property type="component" value="Unassembled WGS sequence"/>
</dbReference>
<dbReference type="GO" id="GO:0016787">
    <property type="term" value="F:hydrolase activity"/>
    <property type="evidence" value="ECO:0007669"/>
    <property type="project" value="UniProtKB-KW"/>
</dbReference>
<evidence type="ECO:0000313" key="2">
    <source>
        <dbReference type="EMBL" id="MEQ2439627.1"/>
    </source>
</evidence>
<dbReference type="Pfam" id="PF13472">
    <property type="entry name" value="Lipase_GDSL_2"/>
    <property type="match status" value="1"/>
</dbReference>
<gene>
    <name evidence="2" type="ORF">WMO26_02170</name>
</gene>
<accession>A0ABV1DX56</accession>
<dbReference type="RefSeq" id="WP_349217892.1">
    <property type="nucleotide sequence ID" value="NZ_JBBMFD010000002.1"/>
</dbReference>
<protein>
    <submittedName>
        <fullName evidence="2">SGNH/GDSL hydrolase family protein</fullName>
    </submittedName>
</protein>
<dbReference type="InterPro" id="IPR036514">
    <property type="entry name" value="SGNH_hydro_sf"/>
</dbReference>